<comment type="caution">
    <text evidence="5">The sequence shown here is derived from an EMBL/GenBank/DDBJ whole genome shotgun (WGS) entry which is preliminary data.</text>
</comment>
<evidence type="ECO:0000256" key="2">
    <source>
        <dbReference type="ARBA" id="ARBA00023136"/>
    </source>
</evidence>
<feature type="transmembrane region" description="Helical" evidence="3">
    <location>
        <begin position="43"/>
        <end position="65"/>
    </location>
</feature>
<evidence type="ECO:0000259" key="4">
    <source>
        <dbReference type="Pfam" id="PF00144"/>
    </source>
</evidence>
<comment type="subcellular location">
    <subcellularLocation>
        <location evidence="1">Membrane</location>
    </subcellularLocation>
</comment>
<reference evidence="5 6" key="1">
    <citation type="journal article" date="2014" name="Int. J. Syst. Evol. Microbiol.">
        <title>Listeria floridensis sp. nov., Listeria aquatica sp. nov., Listeria cornellensis sp. nov., Listeria riparia sp. nov. and Listeria grandensis sp. nov., from agricultural and natural environments.</title>
        <authorList>
            <person name="den Bakker H.C."/>
            <person name="Warchocki S."/>
            <person name="Wright E.M."/>
            <person name="Allred A.F."/>
            <person name="Ahlstrom C."/>
            <person name="Manuel C.S."/>
            <person name="Stasiewicz M.J."/>
            <person name="Burrell A."/>
            <person name="Roof S."/>
            <person name="Strawn L."/>
            <person name="Fortes E.D."/>
            <person name="Nightingale K.K."/>
            <person name="Kephart D."/>
            <person name="Wiedmann M."/>
        </authorList>
    </citation>
    <scope>NUCLEOTIDE SEQUENCE [LARGE SCALE GENOMIC DNA]</scope>
    <source>
        <strain evidence="5 6">FSL S10-1187</strain>
    </source>
</reference>
<evidence type="ECO:0000256" key="3">
    <source>
        <dbReference type="SAM" id="Phobius"/>
    </source>
</evidence>
<keyword evidence="3" id="KW-1133">Transmembrane helix</keyword>
<evidence type="ECO:0000313" key="5">
    <source>
        <dbReference type="EMBL" id="EUJ30325.1"/>
    </source>
</evidence>
<name>A0ABP3AWT8_9LIST</name>
<keyword evidence="2 3" id="KW-0472">Membrane</keyword>
<accession>A0ABP3AWT8</accession>
<evidence type="ECO:0000313" key="6">
    <source>
        <dbReference type="Proteomes" id="UP000019249"/>
    </source>
</evidence>
<dbReference type="InterPro" id="IPR050491">
    <property type="entry name" value="AmpC-like"/>
</dbReference>
<dbReference type="InterPro" id="IPR012338">
    <property type="entry name" value="Beta-lactam/transpept-like"/>
</dbReference>
<keyword evidence="6" id="KW-1185">Reference proteome</keyword>
<protein>
    <submittedName>
        <fullName evidence="5">Penicillin-binding protein</fullName>
    </submittedName>
</protein>
<evidence type="ECO:0000256" key="1">
    <source>
        <dbReference type="ARBA" id="ARBA00004370"/>
    </source>
</evidence>
<dbReference type="PANTHER" id="PTHR46825:SF11">
    <property type="entry name" value="PENICILLIN-BINDING PROTEIN 4"/>
    <property type="match status" value="1"/>
</dbReference>
<sequence length="403" mass="45511">MSNGGYLPFFAGCSADFEGEKFVAATRSERNQWKNKRKRRRAYFLWFVVLVIGFAGVSLVAWKYYNRLVFQKEADNLANGPELIRQVKANQFTDKAIDEYLRKTGFVGSVYIEDQGDFVLEKSYGDADFETGRVNDLTSSFYIASAQKAIVGTALLQLVDRGLIRLNDPIDKYISGFPNGKKITINNFLGHTTGLKPRREGKKPITPEGILWMMKEAGIKSAPGKWNYADDNYTVIGYLVQMISGMPLYDYMERNIFIPAGMTGAGFYPTFDANRTKTNSYLRTKNGMVSVPLKQDFSQLFGAGDMYMTAKDLMKFDEALLSGKLVSETSLKRMFRKGPGKYGVGFYDLNSYYISRGVLGGYEASNAFTKDHKKTIILLSNARTKAKSHYQYTKDILDIMNKN</sequence>
<organism evidence="5 6">
    <name type="scientific">Listeria floridensis FSL S10-1187</name>
    <dbReference type="NCBI Taxonomy" id="1265817"/>
    <lineage>
        <taxon>Bacteria</taxon>
        <taxon>Bacillati</taxon>
        <taxon>Bacillota</taxon>
        <taxon>Bacilli</taxon>
        <taxon>Bacillales</taxon>
        <taxon>Listeriaceae</taxon>
        <taxon>Listeria</taxon>
    </lineage>
</organism>
<dbReference type="Pfam" id="PF00144">
    <property type="entry name" value="Beta-lactamase"/>
    <property type="match status" value="1"/>
</dbReference>
<dbReference type="InterPro" id="IPR001466">
    <property type="entry name" value="Beta-lactam-related"/>
</dbReference>
<keyword evidence="3" id="KW-0812">Transmembrane</keyword>
<proteinExistence type="predicted"/>
<feature type="domain" description="Beta-lactamase-related" evidence="4">
    <location>
        <begin position="94"/>
        <end position="389"/>
    </location>
</feature>
<dbReference type="Gene3D" id="3.40.710.10">
    <property type="entry name" value="DD-peptidase/beta-lactamase superfamily"/>
    <property type="match status" value="1"/>
</dbReference>
<gene>
    <name evidence="5" type="ORF">MFLO_10908</name>
</gene>
<dbReference type="PANTHER" id="PTHR46825">
    <property type="entry name" value="D-ALANYL-D-ALANINE-CARBOXYPEPTIDASE/ENDOPEPTIDASE AMPH"/>
    <property type="match status" value="1"/>
</dbReference>
<dbReference type="EMBL" id="AODF01000024">
    <property type="protein sequence ID" value="EUJ30325.1"/>
    <property type="molecule type" value="Genomic_DNA"/>
</dbReference>
<dbReference type="SUPFAM" id="SSF56601">
    <property type="entry name" value="beta-lactamase/transpeptidase-like"/>
    <property type="match status" value="1"/>
</dbReference>
<dbReference type="Proteomes" id="UP000019249">
    <property type="component" value="Unassembled WGS sequence"/>
</dbReference>